<name>A0A0F9H986_9ZZZZ</name>
<accession>A0A0F9H986</accession>
<gene>
    <name evidence="1" type="ORF">LCGC14_2027080</name>
</gene>
<sequence>TATWRLGLMLFNALDDLPSTAEITPGTISIDRKASGGTSWASIVADGACLESAGLIYYDEVFDSGTGYAAGDSIRVTFKSQKITVSANDYEISDATGRVFYTLLREDMRGTDSAALASVCTEARLAELATANLPADVDALVAQVALMEGSGFATSTDSLTQIRNAIDTLIAPAVVGASSLSGSGFLSDCITLIRQLVDEPSLLPKYTDGDLVERLTSAMTVIMSEIHNNSDHNIICRFDIQLVSGVQSYILPPNVGEIWAVRKMTTTTPVIPVYEIWGDNHWSSHQSGFVIEHNEFRLLTDWRSTDTLELLYVPNGESQMHKATATSVSANSIIFPASVTDGTLDTRQNSYAGYLVRILSDTTGYVQERIIDTYNNVTRKAVLNTDWDPTPRYHRL</sequence>
<evidence type="ECO:0000313" key="1">
    <source>
        <dbReference type="EMBL" id="KKL78215.1"/>
    </source>
</evidence>
<dbReference type="EMBL" id="LAZR01023528">
    <property type="protein sequence ID" value="KKL78215.1"/>
    <property type="molecule type" value="Genomic_DNA"/>
</dbReference>
<reference evidence="1" key="1">
    <citation type="journal article" date="2015" name="Nature">
        <title>Complex archaea that bridge the gap between prokaryotes and eukaryotes.</title>
        <authorList>
            <person name="Spang A."/>
            <person name="Saw J.H."/>
            <person name="Jorgensen S.L."/>
            <person name="Zaremba-Niedzwiedzka K."/>
            <person name="Martijn J."/>
            <person name="Lind A.E."/>
            <person name="van Eijk R."/>
            <person name="Schleper C."/>
            <person name="Guy L."/>
            <person name="Ettema T.J."/>
        </authorList>
    </citation>
    <scope>NUCLEOTIDE SEQUENCE</scope>
</reference>
<organism evidence="1">
    <name type="scientific">marine sediment metagenome</name>
    <dbReference type="NCBI Taxonomy" id="412755"/>
    <lineage>
        <taxon>unclassified sequences</taxon>
        <taxon>metagenomes</taxon>
        <taxon>ecological metagenomes</taxon>
    </lineage>
</organism>
<protein>
    <submittedName>
        <fullName evidence="1">Uncharacterized protein</fullName>
    </submittedName>
</protein>
<dbReference type="AlphaFoldDB" id="A0A0F9H986"/>
<feature type="non-terminal residue" evidence="1">
    <location>
        <position position="1"/>
    </location>
</feature>
<proteinExistence type="predicted"/>
<comment type="caution">
    <text evidence="1">The sequence shown here is derived from an EMBL/GenBank/DDBJ whole genome shotgun (WGS) entry which is preliminary data.</text>
</comment>